<accession>A0A0E9WTT6</accession>
<reference evidence="1" key="2">
    <citation type="journal article" date="2015" name="Fish Shellfish Immunol.">
        <title>Early steps in the European eel (Anguilla anguilla)-Vibrio vulnificus interaction in the gills: Role of the RtxA13 toxin.</title>
        <authorList>
            <person name="Callol A."/>
            <person name="Pajuelo D."/>
            <person name="Ebbesson L."/>
            <person name="Teles M."/>
            <person name="MacKenzie S."/>
            <person name="Amaro C."/>
        </authorList>
    </citation>
    <scope>NUCLEOTIDE SEQUENCE</scope>
</reference>
<protein>
    <submittedName>
        <fullName evidence="1">Uncharacterized protein</fullName>
    </submittedName>
</protein>
<dbReference type="AlphaFoldDB" id="A0A0E9WTT6"/>
<sequence length="52" mass="6247">MRQSSYKHQNASSGWSDKNAEVMIHIITVKHKVYFRRKMFLHSQLPCIWDRG</sequence>
<organism evidence="1">
    <name type="scientific">Anguilla anguilla</name>
    <name type="common">European freshwater eel</name>
    <name type="synonym">Muraena anguilla</name>
    <dbReference type="NCBI Taxonomy" id="7936"/>
    <lineage>
        <taxon>Eukaryota</taxon>
        <taxon>Metazoa</taxon>
        <taxon>Chordata</taxon>
        <taxon>Craniata</taxon>
        <taxon>Vertebrata</taxon>
        <taxon>Euteleostomi</taxon>
        <taxon>Actinopterygii</taxon>
        <taxon>Neopterygii</taxon>
        <taxon>Teleostei</taxon>
        <taxon>Anguilliformes</taxon>
        <taxon>Anguillidae</taxon>
        <taxon>Anguilla</taxon>
    </lineage>
</organism>
<reference evidence="1" key="1">
    <citation type="submission" date="2014-11" db="EMBL/GenBank/DDBJ databases">
        <authorList>
            <person name="Amaro Gonzalez C."/>
        </authorList>
    </citation>
    <scope>NUCLEOTIDE SEQUENCE</scope>
</reference>
<evidence type="ECO:0000313" key="1">
    <source>
        <dbReference type="EMBL" id="JAH92965.1"/>
    </source>
</evidence>
<name>A0A0E9WTT6_ANGAN</name>
<proteinExistence type="predicted"/>
<dbReference type="EMBL" id="GBXM01015612">
    <property type="protein sequence ID" value="JAH92965.1"/>
    <property type="molecule type" value="Transcribed_RNA"/>
</dbReference>